<comment type="caution">
    <text evidence="1">The sequence shown here is derived from an EMBL/GenBank/DDBJ whole genome shotgun (WGS) entry which is preliminary data.</text>
</comment>
<evidence type="ECO:0000313" key="2">
    <source>
        <dbReference type="Proteomes" id="UP000824469"/>
    </source>
</evidence>
<dbReference type="Proteomes" id="UP000824469">
    <property type="component" value="Unassembled WGS sequence"/>
</dbReference>
<organism evidence="1 2">
    <name type="scientific">Taxus chinensis</name>
    <name type="common">Chinese yew</name>
    <name type="synonym">Taxus wallichiana var. chinensis</name>
    <dbReference type="NCBI Taxonomy" id="29808"/>
    <lineage>
        <taxon>Eukaryota</taxon>
        <taxon>Viridiplantae</taxon>
        <taxon>Streptophyta</taxon>
        <taxon>Embryophyta</taxon>
        <taxon>Tracheophyta</taxon>
        <taxon>Spermatophyta</taxon>
        <taxon>Pinopsida</taxon>
        <taxon>Pinidae</taxon>
        <taxon>Conifers II</taxon>
        <taxon>Cupressales</taxon>
        <taxon>Taxaceae</taxon>
        <taxon>Taxus</taxon>
    </lineage>
</organism>
<feature type="non-terminal residue" evidence="1">
    <location>
        <position position="71"/>
    </location>
</feature>
<proteinExistence type="predicted"/>
<dbReference type="EMBL" id="JAHRHJ020003813">
    <property type="protein sequence ID" value="KAH9288760.1"/>
    <property type="molecule type" value="Genomic_DNA"/>
</dbReference>
<protein>
    <submittedName>
        <fullName evidence="1">Uncharacterized protein</fullName>
    </submittedName>
</protein>
<evidence type="ECO:0000313" key="1">
    <source>
        <dbReference type="EMBL" id="KAH9288760.1"/>
    </source>
</evidence>
<name>A0AA38F4L6_TAXCH</name>
<keyword evidence="2" id="KW-1185">Reference proteome</keyword>
<dbReference type="AlphaFoldDB" id="A0AA38F4L6"/>
<accession>A0AA38F4L6</accession>
<feature type="non-terminal residue" evidence="1">
    <location>
        <position position="1"/>
    </location>
</feature>
<gene>
    <name evidence="1" type="ORF">KI387_032877</name>
</gene>
<sequence length="71" mass="8206">VEAQLLVTVELPALHLMKAIEDSSFVSPLDKRIVYLQNLNEDKLQIFDRISAHQLKVKALFDKTARPRDFQ</sequence>
<reference evidence="1 2" key="1">
    <citation type="journal article" date="2021" name="Nat. Plants">
        <title>The Taxus genome provides insights into paclitaxel biosynthesis.</title>
        <authorList>
            <person name="Xiong X."/>
            <person name="Gou J."/>
            <person name="Liao Q."/>
            <person name="Li Y."/>
            <person name="Zhou Q."/>
            <person name="Bi G."/>
            <person name="Li C."/>
            <person name="Du R."/>
            <person name="Wang X."/>
            <person name="Sun T."/>
            <person name="Guo L."/>
            <person name="Liang H."/>
            <person name="Lu P."/>
            <person name="Wu Y."/>
            <person name="Zhang Z."/>
            <person name="Ro D.K."/>
            <person name="Shang Y."/>
            <person name="Huang S."/>
            <person name="Yan J."/>
        </authorList>
    </citation>
    <scope>NUCLEOTIDE SEQUENCE [LARGE SCALE GENOMIC DNA]</scope>
    <source>
        <strain evidence="1">Ta-2019</strain>
    </source>
</reference>